<dbReference type="EMBL" id="AP014925">
    <property type="protein sequence ID" value="BAR95993.1"/>
    <property type="molecule type" value="Genomic_DNA"/>
</dbReference>
<gene>
    <name evidence="1" type="ORF">PI172_1265</name>
</gene>
<evidence type="ECO:0000313" key="1">
    <source>
        <dbReference type="EMBL" id="BAR95993.1"/>
    </source>
</evidence>
<protein>
    <submittedName>
        <fullName evidence="1">Uncharacterized protein</fullName>
    </submittedName>
</protein>
<organism evidence="1 2">
    <name type="scientific">Prevotella intermedia</name>
    <dbReference type="NCBI Taxonomy" id="28131"/>
    <lineage>
        <taxon>Bacteria</taxon>
        <taxon>Pseudomonadati</taxon>
        <taxon>Bacteroidota</taxon>
        <taxon>Bacteroidia</taxon>
        <taxon>Bacteroidales</taxon>
        <taxon>Prevotellaceae</taxon>
        <taxon>Prevotella</taxon>
    </lineage>
</organism>
<sequence length="55" mass="6215">MLQVACFHIAMFNEKAGLPLRLRNKKSPDKCSLHTNLSGLSLFSARLCFKQTVSY</sequence>
<reference evidence="1 2" key="1">
    <citation type="submission" date="2015-07" db="EMBL/GenBank/DDBJ databases">
        <title>Complete genome sequence of Prevotella intermedia strain 17-2.</title>
        <authorList>
            <person name="Nambu T."/>
        </authorList>
    </citation>
    <scope>NUCLEOTIDE SEQUENCE [LARGE SCALE GENOMIC DNA]</scope>
    <source>
        <strain evidence="1 2">17-2</strain>
    </source>
</reference>
<proteinExistence type="predicted"/>
<name>A0AAD1BIH7_PREIN</name>
<accession>A0AAD1BIH7</accession>
<dbReference type="Proteomes" id="UP000067008">
    <property type="component" value="Chromosome 2"/>
</dbReference>
<dbReference type="AlphaFoldDB" id="A0AAD1BIH7"/>
<evidence type="ECO:0000313" key="2">
    <source>
        <dbReference type="Proteomes" id="UP000067008"/>
    </source>
</evidence>